<dbReference type="GO" id="GO:0046872">
    <property type="term" value="F:metal ion binding"/>
    <property type="evidence" value="ECO:0007669"/>
    <property type="project" value="UniProtKB-KW"/>
</dbReference>
<evidence type="ECO:0000256" key="11">
    <source>
        <dbReference type="ARBA" id="ARBA00023204"/>
    </source>
</evidence>
<gene>
    <name evidence="14" type="ORF">COT66_01875</name>
</gene>
<feature type="region of interest" description="Disordered" evidence="12">
    <location>
        <begin position="163"/>
        <end position="183"/>
    </location>
</feature>
<comment type="caution">
    <text evidence="14">The sequence shown here is derived from an EMBL/GenBank/DDBJ whole genome shotgun (WGS) entry which is preliminary data.</text>
</comment>
<accession>A0A2M6XAZ6</accession>
<dbReference type="InterPro" id="IPR036895">
    <property type="entry name" value="Uracil-DNA_glycosylase-like_sf"/>
</dbReference>
<feature type="non-terminal residue" evidence="14">
    <location>
        <position position="1"/>
    </location>
</feature>
<evidence type="ECO:0000256" key="7">
    <source>
        <dbReference type="ARBA" id="ARBA00022763"/>
    </source>
</evidence>
<keyword evidence="7" id="KW-0227">DNA damage</keyword>
<comment type="catalytic activity">
    <reaction evidence="1">
        <text>Hydrolyzes single-stranded DNA or mismatched double-stranded DNA and polynucleotides, releasing free uracil.</text>
        <dbReference type="EC" id="3.2.2.27"/>
    </reaction>
</comment>
<dbReference type="GO" id="GO:0006281">
    <property type="term" value="P:DNA repair"/>
    <property type="evidence" value="ECO:0007669"/>
    <property type="project" value="UniProtKB-KW"/>
</dbReference>
<evidence type="ECO:0000256" key="10">
    <source>
        <dbReference type="ARBA" id="ARBA00023014"/>
    </source>
</evidence>
<dbReference type="SMART" id="SM00987">
    <property type="entry name" value="UreE_C"/>
    <property type="match status" value="1"/>
</dbReference>
<dbReference type="SMART" id="SM00986">
    <property type="entry name" value="UDG"/>
    <property type="match status" value="1"/>
</dbReference>
<evidence type="ECO:0000259" key="13">
    <source>
        <dbReference type="SMART" id="SM00986"/>
    </source>
</evidence>
<dbReference type="InterPro" id="IPR051536">
    <property type="entry name" value="UDG_Type-4/5"/>
</dbReference>
<sequence length="183" mass="20567">KAVPGEGSPQARVVFVGEAPGYHEDQQGIPFCGAAGRLLEELLNSIKLKRSGVWIGNMVKHRPPGNRDPQPDELIACQLFLDRQIRVIDPEIIVTLGRFSMNKFLPGEYVSQVHGQARFVAFAGKRRIVIPMYHPAAALRNGKIMEEIKNDFQKISQFLDRSWEDQPQTPVREPEPSQLSLLS</sequence>
<dbReference type="GO" id="GO:0051539">
    <property type="term" value="F:4 iron, 4 sulfur cluster binding"/>
    <property type="evidence" value="ECO:0007669"/>
    <property type="project" value="UniProtKB-KW"/>
</dbReference>
<comment type="similarity">
    <text evidence="2">Belongs to the uracil-DNA glycosylase (UDG) superfamily. Type 4 (UDGa) family.</text>
</comment>
<protein>
    <recommendedName>
        <fullName evidence="4">Type-4 uracil-DNA glycosylase</fullName>
        <ecNumber evidence="3">3.2.2.27</ecNumber>
    </recommendedName>
</protein>
<evidence type="ECO:0000256" key="1">
    <source>
        <dbReference type="ARBA" id="ARBA00001400"/>
    </source>
</evidence>
<dbReference type="GO" id="GO:0004844">
    <property type="term" value="F:uracil DNA N-glycosylase activity"/>
    <property type="evidence" value="ECO:0007669"/>
    <property type="project" value="UniProtKB-EC"/>
</dbReference>
<feature type="domain" description="Uracil-DNA glycosylase-like" evidence="13">
    <location>
        <begin position="4"/>
        <end position="153"/>
    </location>
</feature>
<name>A0A2M6XAZ6_9BACT</name>
<dbReference type="SUPFAM" id="SSF52141">
    <property type="entry name" value="Uracil-DNA glycosylase-like"/>
    <property type="match status" value="1"/>
</dbReference>
<evidence type="ECO:0000256" key="9">
    <source>
        <dbReference type="ARBA" id="ARBA00023004"/>
    </source>
</evidence>
<dbReference type="InterPro" id="IPR005122">
    <property type="entry name" value="Uracil-DNA_glycosylase-like"/>
</dbReference>
<keyword evidence="8" id="KW-0378">Hydrolase</keyword>
<dbReference type="Pfam" id="PF03167">
    <property type="entry name" value="UDG"/>
    <property type="match status" value="1"/>
</dbReference>
<dbReference type="PANTHER" id="PTHR33693">
    <property type="entry name" value="TYPE-5 URACIL-DNA GLYCOSYLASE"/>
    <property type="match status" value="1"/>
</dbReference>
<evidence type="ECO:0000256" key="4">
    <source>
        <dbReference type="ARBA" id="ARBA00019403"/>
    </source>
</evidence>
<keyword evidence="10" id="KW-0411">Iron-sulfur</keyword>
<dbReference type="EC" id="3.2.2.27" evidence="3"/>
<dbReference type="InterPro" id="IPR005273">
    <property type="entry name" value="Ura-DNA_glyco_family4"/>
</dbReference>
<evidence type="ECO:0000313" key="15">
    <source>
        <dbReference type="Proteomes" id="UP000231214"/>
    </source>
</evidence>
<dbReference type="PANTHER" id="PTHR33693:SF1">
    <property type="entry name" value="TYPE-4 URACIL-DNA GLYCOSYLASE"/>
    <property type="match status" value="1"/>
</dbReference>
<organism evidence="14 15">
    <name type="scientific">Candidatus Shapirobacteria bacterium CG09_land_8_20_14_0_10_49_15</name>
    <dbReference type="NCBI Taxonomy" id="1974482"/>
    <lineage>
        <taxon>Bacteria</taxon>
        <taxon>Candidatus Shapironibacteriota</taxon>
    </lineage>
</organism>
<reference evidence="15" key="1">
    <citation type="submission" date="2017-09" db="EMBL/GenBank/DDBJ databases">
        <title>Depth-based differentiation of microbial function through sediment-hosted aquifers and enrichment of novel symbionts in the deep terrestrial subsurface.</title>
        <authorList>
            <person name="Probst A.J."/>
            <person name="Ladd B."/>
            <person name="Jarett J.K."/>
            <person name="Geller-Mcgrath D.E."/>
            <person name="Sieber C.M.K."/>
            <person name="Emerson J.B."/>
            <person name="Anantharaman K."/>
            <person name="Thomas B.C."/>
            <person name="Malmstrom R."/>
            <person name="Stieglmeier M."/>
            <person name="Klingl A."/>
            <person name="Woyke T."/>
            <person name="Ryan C.M."/>
            <person name="Banfield J.F."/>
        </authorList>
    </citation>
    <scope>NUCLEOTIDE SEQUENCE [LARGE SCALE GENOMIC DNA]</scope>
</reference>
<proteinExistence type="inferred from homology"/>
<keyword evidence="6" id="KW-0479">Metal-binding</keyword>
<evidence type="ECO:0000256" key="2">
    <source>
        <dbReference type="ARBA" id="ARBA00006521"/>
    </source>
</evidence>
<keyword evidence="9" id="KW-0408">Iron</keyword>
<dbReference type="CDD" id="cd10030">
    <property type="entry name" value="UDG-F4_TTUDGA_SPO1dp_like"/>
    <property type="match status" value="1"/>
</dbReference>
<dbReference type="AlphaFoldDB" id="A0A2M6XAZ6"/>
<evidence type="ECO:0000256" key="5">
    <source>
        <dbReference type="ARBA" id="ARBA00022485"/>
    </source>
</evidence>
<evidence type="ECO:0000256" key="3">
    <source>
        <dbReference type="ARBA" id="ARBA00012030"/>
    </source>
</evidence>
<dbReference type="NCBIfam" id="TIGR00758">
    <property type="entry name" value="UDG_fam4"/>
    <property type="match status" value="1"/>
</dbReference>
<keyword evidence="5" id="KW-0004">4Fe-4S</keyword>
<evidence type="ECO:0000256" key="8">
    <source>
        <dbReference type="ARBA" id="ARBA00022801"/>
    </source>
</evidence>
<dbReference type="Gene3D" id="3.40.470.10">
    <property type="entry name" value="Uracil-DNA glycosylase-like domain"/>
    <property type="match status" value="1"/>
</dbReference>
<evidence type="ECO:0000313" key="14">
    <source>
        <dbReference type="EMBL" id="PIU02181.1"/>
    </source>
</evidence>
<dbReference type="EMBL" id="PEZK01000026">
    <property type="protein sequence ID" value="PIU02181.1"/>
    <property type="molecule type" value="Genomic_DNA"/>
</dbReference>
<keyword evidence="11" id="KW-0234">DNA repair</keyword>
<evidence type="ECO:0000256" key="12">
    <source>
        <dbReference type="SAM" id="MobiDB-lite"/>
    </source>
</evidence>
<dbReference type="Proteomes" id="UP000231214">
    <property type="component" value="Unassembled WGS sequence"/>
</dbReference>
<evidence type="ECO:0000256" key="6">
    <source>
        <dbReference type="ARBA" id="ARBA00022723"/>
    </source>
</evidence>